<sequence length="45" mass="5434">MLTVLNLPPSEIDALAMDDYWFWCEVAEREVQRRNERQQHLLDAM</sequence>
<organism evidence="1 2">
    <name type="scientific">Pseudogulbenkiania ferrooxidans EGD-HP2</name>
    <dbReference type="NCBI Taxonomy" id="1388764"/>
    <lineage>
        <taxon>Bacteria</taxon>
        <taxon>Pseudomonadati</taxon>
        <taxon>Pseudomonadota</taxon>
        <taxon>Betaproteobacteria</taxon>
        <taxon>Neisseriales</taxon>
        <taxon>Chromobacteriaceae</taxon>
        <taxon>Pseudogulbenkiania</taxon>
    </lineage>
</organism>
<reference evidence="1 2" key="1">
    <citation type="journal article" date="2013" name="Genome Announc.">
        <title>Genome Sequence of the Pigment-Producing Bacterium Pseudogulbenkiania ferrooxidans, Isolated from Loktak Lake.</title>
        <authorList>
            <person name="Puranik S."/>
            <person name="Talkal R."/>
            <person name="Qureshi A."/>
            <person name="Khardenavis A."/>
            <person name="Kapley A."/>
            <person name="Purohit H.J."/>
        </authorList>
    </citation>
    <scope>NUCLEOTIDE SEQUENCE [LARGE SCALE GENOMIC DNA]</scope>
    <source>
        <strain evidence="1 2">EGD-HP2</strain>
    </source>
</reference>
<dbReference type="GeneID" id="68844394"/>
<gene>
    <name evidence="1" type="ORF">O166_05780</name>
</gene>
<accession>A0ABP2XMR5</accession>
<keyword evidence="2" id="KW-1185">Reference proteome</keyword>
<protein>
    <submittedName>
        <fullName evidence="1">Uncharacterized protein</fullName>
    </submittedName>
</protein>
<proteinExistence type="predicted"/>
<dbReference type="RefSeq" id="WP_021476592.1">
    <property type="nucleotide sequence ID" value="NZ_AVPH01000190.1"/>
</dbReference>
<dbReference type="Proteomes" id="UP000016426">
    <property type="component" value="Unassembled WGS sequence"/>
</dbReference>
<comment type="caution">
    <text evidence="1">The sequence shown here is derived from an EMBL/GenBank/DDBJ whole genome shotgun (WGS) entry which is preliminary data.</text>
</comment>
<name>A0ABP2XMR5_9NEIS</name>
<evidence type="ECO:0000313" key="1">
    <source>
        <dbReference type="EMBL" id="ERE08054.1"/>
    </source>
</evidence>
<evidence type="ECO:0000313" key="2">
    <source>
        <dbReference type="Proteomes" id="UP000016426"/>
    </source>
</evidence>
<dbReference type="EMBL" id="AVPH01000190">
    <property type="protein sequence ID" value="ERE08054.1"/>
    <property type="molecule type" value="Genomic_DNA"/>
</dbReference>